<dbReference type="SUPFAM" id="SSF69754">
    <property type="entry name" value="Ribosome binding protein Y (YfiA homologue)"/>
    <property type="match status" value="1"/>
</dbReference>
<dbReference type="InterPro" id="IPR003489">
    <property type="entry name" value="RHF/RaiA"/>
</dbReference>
<dbReference type="PANTHER" id="PTHR33231:SF1">
    <property type="entry name" value="30S RIBOSOMAL PROTEIN"/>
    <property type="match status" value="1"/>
</dbReference>
<dbReference type="GO" id="GO:0022627">
    <property type="term" value="C:cytosolic small ribosomal subunit"/>
    <property type="evidence" value="ECO:0007669"/>
    <property type="project" value="TreeGrafter"/>
</dbReference>
<dbReference type="InterPro" id="IPR036567">
    <property type="entry name" value="RHF-like"/>
</dbReference>
<dbReference type="InterPro" id="IPR034694">
    <property type="entry name" value="HPF_long/plastid"/>
</dbReference>
<dbReference type="GO" id="GO:0043024">
    <property type="term" value="F:ribosomal small subunit binding"/>
    <property type="evidence" value="ECO:0007669"/>
    <property type="project" value="TreeGrafter"/>
</dbReference>
<keyword evidence="6" id="KW-1185">Reference proteome</keyword>
<dbReference type="GO" id="GO:0045900">
    <property type="term" value="P:negative regulation of translational elongation"/>
    <property type="evidence" value="ECO:0007669"/>
    <property type="project" value="TreeGrafter"/>
</dbReference>
<dbReference type="HAMAP" id="MF_00839">
    <property type="entry name" value="HPF"/>
    <property type="match status" value="1"/>
</dbReference>
<dbReference type="Gene3D" id="3.30.505.50">
    <property type="entry name" value="Sigma 54 modulation/S30EA ribosomal protein, C-terminal domain"/>
    <property type="match status" value="1"/>
</dbReference>
<dbReference type="NCBIfam" id="TIGR00741">
    <property type="entry name" value="yfiA"/>
    <property type="match status" value="1"/>
</dbReference>
<proteinExistence type="inferred from homology"/>
<comment type="subcellular location">
    <subcellularLocation>
        <location evidence="3">Cytoplasm</location>
    </subcellularLocation>
</comment>
<evidence type="ECO:0000256" key="3">
    <source>
        <dbReference type="HAMAP-Rule" id="MF_00839"/>
    </source>
</evidence>
<evidence type="ECO:0000313" key="6">
    <source>
        <dbReference type="Proteomes" id="UP000322976"/>
    </source>
</evidence>
<organism evidence="5 6">
    <name type="scientific">Calorimonas adulescens</name>
    <dbReference type="NCBI Taxonomy" id="2606906"/>
    <lineage>
        <taxon>Bacteria</taxon>
        <taxon>Bacillati</taxon>
        <taxon>Bacillota</taxon>
        <taxon>Clostridia</taxon>
        <taxon>Thermoanaerobacterales</taxon>
        <taxon>Thermoanaerobacteraceae</taxon>
        <taxon>Calorimonas</taxon>
    </lineage>
</organism>
<dbReference type="Proteomes" id="UP000322976">
    <property type="component" value="Unassembled WGS sequence"/>
</dbReference>
<comment type="subunit">
    <text evidence="3">Interacts with 100S ribosomes.</text>
</comment>
<dbReference type="Pfam" id="PF16321">
    <property type="entry name" value="Ribosom_S30AE_C"/>
    <property type="match status" value="1"/>
</dbReference>
<dbReference type="FunFam" id="3.30.505.50:FF:000001">
    <property type="entry name" value="Ribosome hibernation promoting factor"/>
    <property type="match status" value="1"/>
</dbReference>
<dbReference type="InterPro" id="IPR038416">
    <property type="entry name" value="Ribosom_S30AE_C_sf"/>
</dbReference>
<comment type="function">
    <text evidence="3">Required for dimerization of active 70S ribosomes into 100S ribosomes in stationary phase; 100S ribosomes are translationally inactive and sometimes present during exponential growth.</text>
</comment>
<evidence type="ECO:0000256" key="1">
    <source>
        <dbReference type="ARBA" id="ARBA00022490"/>
    </source>
</evidence>
<dbReference type="Pfam" id="PF02482">
    <property type="entry name" value="Ribosomal_S30AE"/>
    <property type="match status" value="1"/>
</dbReference>
<reference evidence="5 6" key="1">
    <citation type="submission" date="2019-08" db="EMBL/GenBank/DDBJ databases">
        <title>Calorimonas adulescens gen. nov., sp. nov., an anaerobic thermophilic bacterium from Sakhalin hot spring.</title>
        <authorList>
            <person name="Khomyakova M.A."/>
            <person name="Merkel A.Y."/>
            <person name="Novikov A."/>
            <person name="Bonch-Osmolovskaya E.A."/>
            <person name="Slobodkin A.I."/>
        </authorList>
    </citation>
    <scope>NUCLEOTIDE SEQUENCE [LARGE SCALE GENOMIC DNA]</scope>
    <source>
        <strain evidence="5 6">A05MB</strain>
    </source>
</reference>
<feature type="domain" description="Sigma 54 modulation/S30EA ribosomal protein C-terminal" evidence="4">
    <location>
        <begin position="117"/>
        <end position="171"/>
    </location>
</feature>
<dbReference type="Gene3D" id="3.30.160.100">
    <property type="entry name" value="Ribosome hibernation promotion factor-like"/>
    <property type="match status" value="1"/>
</dbReference>
<sequence length="177" mass="20626">MQVAVTGKNMDVTDALKERAKKKLQKLDKYFYKELEARVLLEVERGFHKAEILIPFRDILFRAEEATPDMYVSIDNAVDKIEKQILKYKTRLEKRFSSGDSIRYADLPQGPKEEEEGFEVVRTKKISIKPMSVEEAILQMNLLGHDFFVFTNEETDDVAVVYKRKDGRYGLIEPNEE</sequence>
<dbReference type="InterPro" id="IPR032528">
    <property type="entry name" value="Ribosom_S30AE_C"/>
</dbReference>
<dbReference type="CDD" id="cd00552">
    <property type="entry name" value="RaiA"/>
    <property type="match status" value="1"/>
</dbReference>
<evidence type="ECO:0000259" key="4">
    <source>
        <dbReference type="Pfam" id="PF16321"/>
    </source>
</evidence>
<accession>A0A5D8QDQ5</accession>
<keyword evidence="2 3" id="KW-0810">Translation regulation</keyword>
<comment type="caution">
    <text evidence="5">The sequence shown here is derived from an EMBL/GenBank/DDBJ whole genome shotgun (WGS) entry which is preliminary data.</text>
</comment>
<gene>
    <name evidence="5" type="primary">raiA</name>
    <name evidence="3" type="synonym">hpf</name>
    <name evidence="5" type="ORF">FWJ32_04765</name>
</gene>
<protein>
    <recommendedName>
        <fullName evidence="3">Ribosome hibernation promoting factor</fullName>
        <shortName evidence="3">HPF</shortName>
    </recommendedName>
</protein>
<evidence type="ECO:0000313" key="5">
    <source>
        <dbReference type="EMBL" id="TZE82642.1"/>
    </source>
</evidence>
<dbReference type="EMBL" id="VTPS01000005">
    <property type="protein sequence ID" value="TZE82642.1"/>
    <property type="molecule type" value="Genomic_DNA"/>
</dbReference>
<keyword evidence="1 3" id="KW-0963">Cytoplasm</keyword>
<evidence type="ECO:0000256" key="2">
    <source>
        <dbReference type="ARBA" id="ARBA00022845"/>
    </source>
</evidence>
<name>A0A5D8QDQ5_9THEO</name>
<dbReference type="AlphaFoldDB" id="A0A5D8QDQ5"/>
<dbReference type="PANTHER" id="PTHR33231">
    <property type="entry name" value="30S RIBOSOMAL PROTEIN"/>
    <property type="match status" value="1"/>
</dbReference>
<comment type="similarity">
    <text evidence="3">Belongs to the HPF/YfiA ribosome-associated protein family. Long HPF subfamily.</text>
</comment>
<dbReference type="InterPro" id="IPR050574">
    <property type="entry name" value="HPF/YfiA_ribosome-assoc"/>
</dbReference>
<dbReference type="RefSeq" id="WP_149544830.1">
    <property type="nucleotide sequence ID" value="NZ_VTPS01000005.1"/>
</dbReference>